<accession>A0ACB6ZK32</accession>
<dbReference type="Proteomes" id="UP000886501">
    <property type="component" value="Unassembled WGS sequence"/>
</dbReference>
<evidence type="ECO:0000313" key="2">
    <source>
        <dbReference type="Proteomes" id="UP000886501"/>
    </source>
</evidence>
<reference evidence="1" key="2">
    <citation type="journal article" date="2020" name="Nat. Commun.">
        <title>Large-scale genome sequencing of mycorrhizal fungi provides insights into the early evolution of symbiotic traits.</title>
        <authorList>
            <person name="Miyauchi S."/>
            <person name="Kiss E."/>
            <person name="Kuo A."/>
            <person name="Drula E."/>
            <person name="Kohler A."/>
            <person name="Sanchez-Garcia M."/>
            <person name="Morin E."/>
            <person name="Andreopoulos B."/>
            <person name="Barry K.W."/>
            <person name="Bonito G."/>
            <person name="Buee M."/>
            <person name="Carver A."/>
            <person name="Chen C."/>
            <person name="Cichocki N."/>
            <person name="Clum A."/>
            <person name="Culley D."/>
            <person name="Crous P.W."/>
            <person name="Fauchery L."/>
            <person name="Girlanda M."/>
            <person name="Hayes R.D."/>
            <person name="Keri Z."/>
            <person name="LaButti K."/>
            <person name="Lipzen A."/>
            <person name="Lombard V."/>
            <person name="Magnuson J."/>
            <person name="Maillard F."/>
            <person name="Murat C."/>
            <person name="Nolan M."/>
            <person name="Ohm R.A."/>
            <person name="Pangilinan J."/>
            <person name="Pereira M.F."/>
            <person name="Perotto S."/>
            <person name="Peter M."/>
            <person name="Pfister S."/>
            <person name="Riley R."/>
            <person name="Sitrit Y."/>
            <person name="Stielow J.B."/>
            <person name="Szollosi G."/>
            <person name="Zifcakova L."/>
            <person name="Stursova M."/>
            <person name="Spatafora J.W."/>
            <person name="Tedersoo L."/>
            <person name="Vaario L.M."/>
            <person name="Yamada A."/>
            <person name="Yan M."/>
            <person name="Wang P."/>
            <person name="Xu J."/>
            <person name="Bruns T."/>
            <person name="Baldrian P."/>
            <person name="Vilgalys R."/>
            <person name="Dunand C."/>
            <person name="Henrissat B."/>
            <person name="Grigoriev I.V."/>
            <person name="Hibbett D."/>
            <person name="Nagy L.G."/>
            <person name="Martin F.M."/>
        </authorList>
    </citation>
    <scope>NUCLEOTIDE SEQUENCE</scope>
    <source>
        <strain evidence="1">P2</strain>
    </source>
</reference>
<keyword evidence="2" id="KW-1185">Reference proteome</keyword>
<gene>
    <name evidence="1" type="ORF">BDM02DRAFT_1746163</name>
</gene>
<proteinExistence type="predicted"/>
<name>A0ACB6ZK32_THEGA</name>
<protein>
    <submittedName>
        <fullName evidence="1">Uncharacterized protein</fullName>
    </submittedName>
</protein>
<comment type="caution">
    <text evidence="1">The sequence shown here is derived from an EMBL/GenBank/DDBJ whole genome shotgun (WGS) entry which is preliminary data.</text>
</comment>
<reference evidence="1" key="1">
    <citation type="submission" date="2019-10" db="EMBL/GenBank/DDBJ databases">
        <authorList>
            <consortium name="DOE Joint Genome Institute"/>
            <person name="Kuo A."/>
            <person name="Miyauchi S."/>
            <person name="Kiss E."/>
            <person name="Drula E."/>
            <person name="Kohler A."/>
            <person name="Sanchez-Garcia M."/>
            <person name="Andreopoulos B."/>
            <person name="Barry K.W."/>
            <person name="Bonito G."/>
            <person name="Buee M."/>
            <person name="Carver A."/>
            <person name="Chen C."/>
            <person name="Cichocki N."/>
            <person name="Clum A."/>
            <person name="Culley D."/>
            <person name="Crous P.W."/>
            <person name="Fauchery L."/>
            <person name="Girlanda M."/>
            <person name="Hayes R."/>
            <person name="Keri Z."/>
            <person name="Labutti K."/>
            <person name="Lipzen A."/>
            <person name="Lombard V."/>
            <person name="Magnuson J."/>
            <person name="Maillard F."/>
            <person name="Morin E."/>
            <person name="Murat C."/>
            <person name="Nolan M."/>
            <person name="Ohm R."/>
            <person name="Pangilinan J."/>
            <person name="Pereira M."/>
            <person name="Perotto S."/>
            <person name="Peter M."/>
            <person name="Riley R."/>
            <person name="Sitrit Y."/>
            <person name="Stielow B."/>
            <person name="Szollosi G."/>
            <person name="Zifcakova L."/>
            <person name="Stursova M."/>
            <person name="Spatafora J.W."/>
            <person name="Tedersoo L."/>
            <person name="Vaario L.-M."/>
            <person name="Yamada A."/>
            <person name="Yan M."/>
            <person name="Wang P."/>
            <person name="Xu J."/>
            <person name="Bruns T."/>
            <person name="Baldrian P."/>
            <person name="Vilgalys R."/>
            <person name="Henrissat B."/>
            <person name="Grigoriev I.V."/>
            <person name="Hibbett D."/>
            <person name="Nagy L.G."/>
            <person name="Martin F.M."/>
        </authorList>
    </citation>
    <scope>NUCLEOTIDE SEQUENCE</scope>
    <source>
        <strain evidence="1">P2</strain>
    </source>
</reference>
<sequence length="151" mass="17384">MRFPSIRHYIVSVNSPSVSNNVKFRPDVFKTAMFNIVDDFNPPSHGIGGNGKRRVFESLHQRTKLFRFPGFNLRLAPKLYRISSPKAFDFPLLTIRYANGGRRQIDTPVLFPLRDLWRDDHACPSNVPRCQSRSQCKCFGSCRPLALAFRL</sequence>
<dbReference type="EMBL" id="MU117993">
    <property type="protein sequence ID" value="KAF9649753.1"/>
    <property type="molecule type" value="Genomic_DNA"/>
</dbReference>
<evidence type="ECO:0000313" key="1">
    <source>
        <dbReference type="EMBL" id="KAF9649753.1"/>
    </source>
</evidence>
<organism evidence="1 2">
    <name type="scientific">Thelephora ganbajun</name>
    <name type="common">Ganba fungus</name>
    <dbReference type="NCBI Taxonomy" id="370292"/>
    <lineage>
        <taxon>Eukaryota</taxon>
        <taxon>Fungi</taxon>
        <taxon>Dikarya</taxon>
        <taxon>Basidiomycota</taxon>
        <taxon>Agaricomycotina</taxon>
        <taxon>Agaricomycetes</taxon>
        <taxon>Thelephorales</taxon>
        <taxon>Thelephoraceae</taxon>
        <taxon>Thelephora</taxon>
    </lineage>
</organism>